<dbReference type="Proteomes" id="UP000492821">
    <property type="component" value="Unassembled WGS sequence"/>
</dbReference>
<sequence length="102" mass="11161">MDHCQGEANYIGSFIANGMLAFAHDAVHYSGNQLHGRSGTDACFGAVTFLQNDSEPAGMNAYKEAFKLAKREKVLNAYTKGTELRFKVLKENHHGSKSAKPI</sequence>
<proteinExistence type="predicted"/>
<name>A0A7E4ZQU8_PANRE</name>
<accession>A0A7E4ZQU8</accession>
<dbReference type="WBParaSite" id="Pan_g11977.t1">
    <property type="protein sequence ID" value="Pan_g11977.t1"/>
    <property type="gene ID" value="Pan_g11977"/>
</dbReference>
<reference evidence="1" key="1">
    <citation type="journal article" date="2013" name="Genetics">
        <title>The draft genome and transcriptome of Panagrellus redivivus are shaped by the harsh demands of a free-living lifestyle.</title>
        <authorList>
            <person name="Srinivasan J."/>
            <person name="Dillman A.R."/>
            <person name="Macchietto M.G."/>
            <person name="Heikkinen L."/>
            <person name="Lakso M."/>
            <person name="Fracchia K.M."/>
            <person name="Antoshechkin I."/>
            <person name="Mortazavi A."/>
            <person name="Wong G."/>
            <person name="Sternberg P.W."/>
        </authorList>
    </citation>
    <scope>NUCLEOTIDE SEQUENCE [LARGE SCALE GENOMIC DNA]</scope>
    <source>
        <strain evidence="1">MT8872</strain>
    </source>
</reference>
<dbReference type="AlphaFoldDB" id="A0A7E4ZQU8"/>
<organism evidence="1 2">
    <name type="scientific">Panagrellus redivivus</name>
    <name type="common">Microworm</name>
    <dbReference type="NCBI Taxonomy" id="6233"/>
    <lineage>
        <taxon>Eukaryota</taxon>
        <taxon>Metazoa</taxon>
        <taxon>Ecdysozoa</taxon>
        <taxon>Nematoda</taxon>
        <taxon>Chromadorea</taxon>
        <taxon>Rhabditida</taxon>
        <taxon>Tylenchina</taxon>
        <taxon>Panagrolaimomorpha</taxon>
        <taxon>Panagrolaimoidea</taxon>
        <taxon>Panagrolaimidae</taxon>
        <taxon>Panagrellus</taxon>
    </lineage>
</organism>
<protein>
    <submittedName>
        <fullName evidence="2">Ketoacyl_synth_N domain-containing protein</fullName>
    </submittedName>
</protein>
<keyword evidence="1" id="KW-1185">Reference proteome</keyword>
<evidence type="ECO:0000313" key="2">
    <source>
        <dbReference type="WBParaSite" id="Pan_g11977.t1"/>
    </source>
</evidence>
<evidence type="ECO:0000313" key="1">
    <source>
        <dbReference type="Proteomes" id="UP000492821"/>
    </source>
</evidence>
<reference evidence="2" key="2">
    <citation type="submission" date="2020-10" db="UniProtKB">
        <authorList>
            <consortium name="WormBaseParasite"/>
        </authorList>
    </citation>
    <scope>IDENTIFICATION</scope>
</reference>